<organism evidence="2 3">
    <name type="scientific">Polychaeton citri CBS 116435</name>
    <dbReference type="NCBI Taxonomy" id="1314669"/>
    <lineage>
        <taxon>Eukaryota</taxon>
        <taxon>Fungi</taxon>
        <taxon>Dikarya</taxon>
        <taxon>Ascomycota</taxon>
        <taxon>Pezizomycotina</taxon>
        <taxon>Dothideomycetes</taxon>
        <taxon>Dothideomycetidae</taxon>
        <taxon>Capnodiales</taxon>
        <taxon>Capnodiaceae</taxon>
        <taxon>Polychaeton</taxon>
    </lineage>
</organism>
<dbReference type="Pfam" id="PF22893">
    <property type="entry name" value="ULD_2"/>
    <property type="match status" value="1"/>
</dbReference>
<evidence type="ECO:0000259" key="1">
    <source>
        <dbReference type="Pfam" id="PF22893"/>
    </source>
</evidence>
<proteinExistence type="predicted"/>
<feature type="non-terminal residue" evidence="2">
    <location>
        <position position="68"/>
    </location>
</feature>
<dbReference type="Proteomes" id="UP000799441">
    <property type="component" value="Unassembled WGS sequence"/>
</dbReference>
<name>A0A9P4USN7_9PEZI</name>
<evidence type="ECO:0000313" key="3">
    <source>
        <dbReference type="Proteomes" id="UP000799441"/>
    </source>
</evidence>
<accession>A0A9P4USN7</accession>
<dbReference type="EMBL" id="MU003777">
    <property type="protein sequence ID" value="KAF2723285.1"/>
    <property type="molecule type" value="Genomic_DNA"/>
</dbReference>
<gene>
    <name evidence="2" type="ORF">K431DRAFT_202660</name>
</gene>
<dbReference type="OrthoDB" id="3045089at2759"/>
<evidence type="ECO:0000313" key="2">
    <source>
        <dbReference type="EMBL" id="KAF2723285.1"/>
    </source>
</evidence>
<protein>
    <recommendedName>
        <fullName evidence="1">Ubiquitin-like domain-containing protein</fullName>
    </recommendedName>
</protein>
<sequence>IKFTDAVSRKFSFPWHICRSWKGMESIIQQAFRGIDVIGHHVQEGHYDLIGPDGEIVLPQLWETTVQP</sequence>
<comment type="caution">
    <text evidence="2">The sequence shown here is derived from an EMBL/GenBank/DDBJ whole genome shotgun (WGS) entry which is preliminary data.</text>
</comment>
<dbReference type="InterPro" id="IPR054464">
    <property type="entry name" value="ULD_fung"/>
</dbReference>
<reference evidence="2" key="1">
    <citation type="journal article" date="2020" name="Stud. Mycol.">
        <title>101 Dothideomycetes genomes: a test case for predicting lifestyles and emergence of pathogens.</title>
        <authorList>
            <person name="Haridas S."/>
            <person name="Albert R."/>
            <person name="Binder M."/>
            <person name="Bloem J."/>
            <person name="Labutti K."/>
            <person name="Salamov A."/>
            <person name="Andreopoulos B."/>
            <person name="Baker S."/>
            <person name="Barry K."/>
            <person name="Bills G."/>
            <person name="Bluhm B."/>
            <person name="Cannon C."/>
            <person name="Castanera R."/>
            <person name="Culley D."/>
            <person name="Daum C."/>
            <person name="Ezra D."/>
            <person name="Gonzalez J."/>
            <person name="Henrissat B."/>
            <person name="Kuo A."/>
            <person name="Liang C."/>
            <person name="Lipzen A."/>
            <person name="Lutzoni F."/>
            <person name="Magnuson J."/>
            <person name="Mondo S."/>
            <person name="Nolan M."/>
            <person name="Ohm R."/>
            <person name="Pangilinan J."/>
            <person name="Park H.-J."/>
            <person name="Ramirez L."/>
            <person name="Alfaro M."/>
            <person name="Sun H."/>
            <person name="Tritt A."/>
            <person name="Yoshinaga Y."/>
            <person name="Zwiers L.-H."/>
            <person name="Turgeon B."/>
            <person name="Goodwin S."/>
            <person name="Spatafora J."/>
            <person name="Crous P."/>
            <person name="Grigoriev I."/>
        </authorList>
    </citation>
    <scope>NUCLEOTIDE SEQUENCE</scope>
    <source>
        <strain evidence="2">CBS 116435</strain>
    </source>
</reference>
<dbReference type="AlphaFoldDB" id="A0A9P4USN7"/>
<feature type="non-terminal residue" evidence="2">
    <location>
        <position position="1"/>
    </location>
</feature>
<feature type="domain" description="Ubiquitin-like" evidence="1">
    <location>
        <begin position="1"/>
        <end position="68"/>
    </location>
</feature>
<keyword evidence="3" id="KW-1185">Reference proteome</keyword>